<protein>
    <recommendedName>
        <fullName evidence="2">J domain-containing protein</fullName>
    </recommendedName>
</protein>
<dbReference type="Proteomes" id="UP000663879">
    <property type="component" value="Unassembled WGS sequence"/>
</dbReference>
<sequence>MHSSGNNFNNSSPTRKNQLYTGSKNGYQFLNSPGISSPVYTGSLNSLSNMNNRKIDNEFSNNSSKLFAPSTYQSSIKQNDFQSSSNREKDPDASLNLKKKLTATTFIHQPQPYYTHLGNTQIPTYNYTQHKTRKPSPSTTTHTPSSYLPLDDNSILRQSPKVQANRFYSTGSNLSSNNLKKSTSFKNPARPAIIESPQQTNLNLTNTIKLQKKSPKTFVTSSRSDLNNIDNEIDTKSKPKQTESNNPSPNSSLNTTSSIKKTLENIELKMRIIPSPTIKIADLFKCFLKNVPKSTETIESLVHYGDNIGAKIVKCLINENSFDGSNLINSNYDIYQGPALCVTYDAVLRDEHWDEIFVNNEEDASKLIQKKIPKNALNNQASKFMSFFHISDFIAILSGFKVAFVDPYERISNDEPSYVAIFDLENDTNGIDQFEDQFKPLEKIFNVPLLKNKYYNGTIIRLPLRTQNSNCSVSNKLVYVKDILVNAKDFMKEAHLHILFSKNISNIQFCRTKDNQNIEKIYSINVEESCMEHFKQKYKKINDAVVEGEFPRTSTIIITLRKQIETKIEKTEWILSIFADTMRLLNSNYFLMKLAIPISDNCDKDLRFSHKSNLISSDTGFIKTLYLTKPIICYIEDKEGILMSHFCRLNISDSLKLSHFNDAYALMLKDLTKIIRKDPALLWSLMPDLEKNSEFTELLGEIWQEIAKHELFYSSTEGWGYVAIEDMIINDVDDKSILQEILTKIYSETNYPVVIMPPHVLNALQKFSPKDSLQIMTPSQTSDILHNNVMLIEALRPNQKIELLRYLIKEPVVNTQNSWPGSAARYVLDLPLLLLSNQKFIKFQPPNKTKSVYLVEKDFLKLFNLTDQQSNMQYINPDLPKDILNIFKKFEFQRLTQLQMISDSELNELINVPKEWRSGEEKIQWSRNHEKYNLVWLETLWKYLNENFQNDLSMIENMNIIYTNPPHSTTLSLFKLSNNSNLVFTPSFLSTQSQDETITNELYENLIRIIKKLNFQCFDSIPDVILAHPLFSNYVPNLRKSRLGLLQAFRNKYRHASIVKIIQDFNALLNEADIKLIQRYLTKIEINLNVDSTNKELVEFLKFLPIFENSAVECMDKYIPIKECLYVYYDTQIRLPFELPGLKSFIYVDSLDTKILIQDKLGLNICKEFTFILKEIMKYLHNKDLNSLNSIKIHLLGKWLLLNCSTYLLGSSDLFELVKVTKLFLNQNQELCSPQQFINPGKNDKYISILDSKILPSKDLLQDEKCISVLKELKMRSYTQLKIDEIIDLYEQSIKIMTESHRRLLAELIIEILVNRYEQNETLLMEYSPSKAVNLRHYLTSVNWIPLKKDRPGSYPQSLSWKGADSASKFSSPKDCVDHSYSYCVGSVSYISDLDIPTQLKDFLDLKKVHLDQVVRHLKITTKCFDSSALKIEWYDYLTVTKKCYEFMMTSDPININRELKANDLNEWIWTGSGFSSISSVYLLNDKDHPLSSHLDTLPYELYPFLAFFESLGMKKTPDAKQLETIILKCVKNTHKLINSSKVMSKDQIVENAAKNYPLINFIKLNYPNESKLINNIKDYEESLISLSSSLNPFVSSQTSATISSSLLNDTSSNDLVYLYLPDIYKSVDIKDNLINSVMTLIKTKQFKILDEDAYLIKKSQHSPNLYDHYRVYNEIILPNLNNLSKNVKDSVVLFALDHADTKMLEILKDHPCIPVSPFGRRIKKPNKLIHPSGKLAPLYAESDERFPFGSEQGYIREDRLQILKILGMKCDQLTWQELIERAESVSKIREYDLAVERSIAILSILNEMLAGQDENSKKTSNMEEGDLEKIAECLKEISFIPVKQKPYQKLSLSWFGDKFKYRFAKPKELLSAQYELISSTLVAIPLNEYKKKENIITKSIENFLSIDDWSNKLTFKDVLKHLEQLSKTNISDLDDPKEVKLINDMVYQVYEYIQSECLKSPQLHEYIRLFFNDKKLILINDDFVLFSKVIQSLNFNLKPIYYQLPQQYLRSFKYLFSQVLAIKPDLDLNDLLTIIDVVKAKYEDSPITNKEEFNLILNVYALIIDHGYKSINNLFLPNINSVLMPGRLLYVHSVDNNKSDNLNDYVHPSIDRRVCLIAGCKFNDSNVLIPVEHRLFPKGFGNKRLEGVLTRLDDDRIDINLMSSLDEGNPQIVLEYLLECNRVHSLSQFLSDDDIFVLLKYFNDFLARNYQPAQFTRLRDLKIFKPLWTDKYINLQQSFTIYLINEDLFGLIKRTVLKQQQALNENVVILIKRSELVKLYSHLSLNNLNDVENFLNICLPLFPQIDAKTQNNFLKYLYEEILEKIYTHEKEKCLKILRERLFIQTRSAEQKLITDLYDLKSECLIHILNESYFPDEVFDSPMCIRFLKEAGLRTYLPSELCKKCMNEIETKVNDLGWTDELRLKSKYIYQHLAENWQRFDDSVLQQRFLEPHAPSLKFIQLKKPFEYDQFKNTCLKLSDGELQCYEHLIWTSSFILPKFVDTSSLDINTIEFLKINKKPCFALVNVHLTNICSESEAIDEKCLLETLSHIYKYLNELNITEADKDILKQLEDKDIVWSSTTRKFVSPNKICVNLDPVDECPPFLYSLTPELQEYKSLFIRLGAKDKPYAMLYGDILRKMAKVCANDYLNSNELCKALKAMEGFFKYLKLSTDTITSQFKLPGLYFVTTELKLEKSFNCVIVDNRDNLDDLSKLTSDKFVFNPGEKCFKMSTTDIKPLIDKIFISQRPTLFTQKYEATYDFTVPDDPDSQRQNLLTSLERKYQQIFTSRQLHRSLARCISNEEARRSSPKHLAIDEVEKVIRERLSSIKVTCVEYLETSLSYRKLSNQQKIEQTVEEKACYLTHESHQFATLYVSKKHIEQPYFSLCLARSLQPLLMDLHFDYSIFTSLIATSVSQMSRLLQLVNVATEENILSVIKLQYVPSSGKLYGDDVQLLAPYDPKLHSVLIGDLCVYQNEQGSYLYCQIVKILENEFQVLISDDPVQMANLNKNDLFVLENWHRIYDAMQAKPPDERETFKYSDNFSDTKKPNSSNQQTNNQSSNASDSNYEDSSNASDTSDNKSDTSSNYDSTENIPSSFEVEQAKNEVNNELRLLWSLEENERKKKINRLLLKWHPDKNTGKEKFASEVFKHLKKQIELYKNDPFLAGYNFRSAYSSYTPGYTSSSNPSYSSTSAGTGTGTGDDYRSRHYGSFENLNRKGSPGSNGGHSPHSSPSRDSGSTPGASSGFDYDAKGPGPSNLGRAGSFRQEWERRRQQKRQTGTGTDPNSKEDGDRSSPSSARRRGADFTQMDATLWFTQAKSDLESANNDMHPLTGKPAYEWVCYKCYRAVEKALRAYHYFKGNGKLPASDIHGLLLGVDTNIRDIAFRFCNFIGNEANSMQYPGIARFGKTPNEVFPLTKAEQALDYSKELLKLVEDIIYSS</sequence>
<evidence type="ECO:0000259" key="2">
    <source>
        <dbReference type="PROSITE" id="PS50076"/>
    </source>
</evidence>
<dbReference type="InterPro" id="IPR036869">
    <property type="entry name" value="J_dom_sf"/>
</dbReference>
<dbReference type="InterPro" id="IPR001623">
    <property type="entry name" value="DnaJ_domain"/>
</dbReference>
<name>A0A813NZR1_9BILA</name>
<dbReference type="SUPFAM" id="SSF46565">
    <property type="entry name" value="Chaperone J-domain"/>
    <property type="match status" value="1"/>
</dbReference>
<feature type="region of interest" description="Disordered" evidence="1">
    <location>
        <begin position="73"/>
        <end position="93"/>
    </location>
</feature>
<feature type="region of interest" description="Disordered" evidence="1">
    <location>
        <begin position="3178"/>
        <end position="3302"/>
    </location>
</feature>
<feature type="compositionally biased region" description="Low complexity" evidence="1">
    <location>
        <begin position="3225"/>
        <end position="3241"/>
    </location>
</feature>
<feature type="region of interest" description="Disordered" evidence="1">
    <location>
        <begin position="212"/>
        <end position="257"/>
    </location>
</feature>
<reference evidence="3" key="1">
    <citation type="submission" date="2021-02" db="EMBL/GenBank/DDBJ databases">
        <authorList>
            <person name="Nowell W R."/>
        </authorList>
    </citation>
    <scope>NUCLEOTIDE SEQUENCE</scope>
    <source>
        <strain evidence="3">Ploen Becks lab</strain>
    </source>
</reference>
<feature type="region of interest" description="Disordered" evidence="1">
    <location>
        <begin position="3032"/>
        <end position="3100"/>
    </location>
</feature>
<feature type="region of interest" description="Disordered" evidence="1">
    <location>
        <begin position="1"/>
        <end position="25"/>
    </location>
</feature>
<feature type="compositionally biased region" description="Low complexity" evidence="1">
    <location>
        <begin position="135"/>
        <end position="146"/>
    </location>
</feature>
<accession>A0A813NZR1</accession>
<dbReference type="PANTHER" id="PTHR46919:SF2">
    <property type="entry name" value="SACSIN"/>
    <property type="match status" value="1"/>
</dbReference>
<dbReference type="Pfam" id="PF05168">
    <property type="entry name" value="HEPN"/>
    <property type="match status" value="1"/>
</dbReference>
<feature type="compositionally biased region" description="Polar residues" evidence="1">
    <location>
        <begin position="217"/>
        <end position="230"/>
    </location>
</feature>
<organism evidence="3 4">
    <name type="scientific">Brachionus calyciflorus</name>
    <dbReference type="NCBI Taxonomy" id="104777"/>
    <lineage>
        <taxon>Eukaryota</taxon>
        <taxon>Metazoa</taxon>
        <taxon>Spiralia</taxon>
        <taxon>Gnathifera</taxon>
        <taxon>Rotifera</taxon>
        <taxon>Eurotatoria</taxon>
        <taxon>Monogononta</taxon>
        <taxon>Pseudotrocha</taxon>
        <taxon>Ploima</taxon>
        <taxon>Brachionidae</taxon>
        <taxon>Brachionus</taxon>
    </lineage>
</organism>
<feature type="compositionally biased region" description="Polar residues" evidence="1">
    <location>
        <begin position="73"/>
        <end position="85"/>
    </location>
</feature>
<dbReference type="EMBL" id="CAJNOC010000335">
    <property type="protein sequence ID" value="CAF0746864.1"/>
    <property type="molecule type" value="Genomic_DNA"/>
</dbReference>
<proteinExistence type="predicted"/>
<evidence type="ECO:0000313" key="4">
    <source>
        <dbReference type="Proteomes" id="UP000663879"/>
    </source>
</evidence>
<evidence type="ECO:0000256" key="1">
    <source>
        <dbReference type="SAM" id="MobiDB-lite"/>
    </source>
</evidence>
<feature type="region of interest" description="Disordered" evidence="1">
    <location>
        <begin position="129"/>
        <end position="151"/>
    </location>
</feature>
<gene>
    <name evidence="3" type="ORF">OXX778_LOCUS3701</name>
</gene>
<feature type="compositionally biased region" description="Basic and acidic residues" evidence="1">
    <location>
        <begin position="3032"/>
        <end position="3047"/>
    </location>
</feature>
<feature type="compositionally biased region" description="Low complexity" evidence="1">
    <location>
        <begin position="244"/>
        <end position="257"/>
    </location>
</feature>
<feature type="domain" description="J" evidence="2">
    <location>
        <begin position="3105"/>
        <end position="3177"/>
    </location>
</feature>
<comment type="caution">
    <text evidence="3">The sequence shown here is derived from an EMBL/GenBank/DDBJ whole genome shotgun (WGS) entry which is preliminary data.</text>
</comment>
<dbReference type="Gene3D" id="1.10.287.110">
    <property type="entry name" value="DnaJ domain"/>
    <property type="match status" value="1"/>
</dbReference>
<evidence type="ECO:0000313" key="3">
    <source>
        <dbReference type="EMBL" id="CAF0746864.1"/>
    </source>
</evidence>
<dbReference type="PANTHER" id="PTHR46919">
    <property type="entry name" value="ZINC FINGER, C3HC4 TYPE (RING FINGER) FAMILY PROTEIN"/>
    <property type="match status" value="1"/>
</dbReference>
<dbReference type="SUPFAM" id="SSF81593">
    <property type="entry name" value="Nucleotidyltransferase substrate binding subunit/domain"/>
    <property type="match status" value="1"/>
</dbReference>
<dbReference type="InterPro" id="IPR007842">
    <property type="entry name" value="HEPN_dom"/>
</dbReference>
<dbReference type="PROSITE" id="PS50076">
    <property type="entry name" value="DNAJ_2"/>
    <property type="match status" value="1"/>
</dbReference>
<feature type="compositionally biased region" description="Low complexity" evidence="1">
    <location>
        <begin position="3049"/>
        <end position="3090"/>
    </location>
</feature>
<dbReference type="Gene3D" id="1.20.120.330">
    <property type="entry name" value="Nucleotidyltransferases domain 2"/>
    <property type="match status" value="1"/>
</dbReference>
<dbReference type="OrthoDB" id="10056691at2759"/>
<dbReference type="InterPro" id="IPR058210">
    <property type="entry name" value="SACS/Nov_dom"/>
</dbReference>
<feature type="compositionally biased region" description="Low complexity" evidence="1">
    <location>
        <begin position="3178"/>
        <end position="3194"/>
    </location>
</feature>
<dbReference type="Pfam" id="PF25794">
    <property type="entry name" value="SACS"/>
    <property type="match status" value="1"/>
</dbReference>
<keyword evidence="4" id="KW-1185">Reference proteome</keyword>